<feature type="compositionally biased region" description="Polar residues" evidence="7">
    <location>
        <begin position="722"/>
        <end position="733"/>
    </location>
</feature>
<feature type="compositionally biased region" description="Polar residues" evidence="7">
    <location>
        <begin position="1341"/>
        <end position="1354"/>
    </location>
</feature>
<dbReference type="SMART" id="SM00184">
    <property type="entry name" value="RING"/>
    <property type="match status" value="1"/>
</dbReference>
<feature type="compositionally biased region" description="Polar residues" evidence="7">
    <location>
        <begin position="886"/>
        <end position="896"/>
    </location>
</feature>
<evidence type="ECO:0000256" key="6">
    <source>
        <dbReference type="PROSITE-ProRule" id="PRU00175"/>
    </source>
</evidence>
<dbReference type="GO" id="GO:0008270">
    <property type="term" value="F:zinc ion binding"/>
    <property type="evidence" value="ECO:0007669"/>
    <property type="project" value="UniProtKB-KW"/>
</dbReference>
<feature type="region of interest" description="Disordered" evidence="7">
    <location>
        <begin position="472"/>
        <end position="511"/>
    </location>
</feature>
<comment type="subcellular location">
    <subcellularLocation>
        <location evidence="1">Nucleus</location>
    </subcellularLocation>
</comment>
<feature type="region of interest" description="Disordered" evidence="7">
    <location>
        <begin position="1167"/>
        <end position="1245"/>
    </location>
</feature>
<feature type="region of interest" description="Disordered" evidence="7">
    <location>
        <begin position="1459"/>
        <end position="1480"/>
    </location>
</feature>
<accession>A0AAE1KTZ4</accession>
<feature type="region of interest" description="Disordered" evidence="7">
    <location>
        <begin position="602"/>
        <end position="687"/>
    </location>
</feature>
<feature type="compositionally biased region" description="Low complexity" evidence="7">
    <location>
        <begin position="957"/>
        <end position="971"/>
    </location>
</feature>
<feature type="compositionally biased region" description="Polar residues" evidence="7">
    <location>
        <begin position="1221"/>
        <end position="1245"/>
    </location>
</feature>
<feature type="compositionally biased region" description="Polar residues" evidence="7">
    <location>
        <begin position="486"/>
        <end position="499"/>
    </location>
</feature>
<dbReference type="GO" id="GO:1990841">
    <property type="term" value="F:promoter-specific chromatin binding"/>
    <property type="evidence" value="ECO:0007669"/>
    <property type="project" value="TreeGrafter"/>
</dbReference>
<feature type="compositionally biased region" description="Low complexity" evidence="7">
    <location>
        <begin position="1459"/>
        <end position="1475"/>
    </location>
</feature>
<feature type="compositionally biased region" description="Polar residues" evidence="7">
    <location>
        <begin position="628"/>
        <end position="643"/>
    </location>
</feature>
<dbReference type="GO" id="GO:0000122">
    <property type="term" value="P:negative regulation of transcription by RNA polymerase II"/>
    <property type="evidence" value="ECO:0007669"/>
    <property type="project" value="TreeGrafter"/>
</dbReference>
<feature type="compositionally biased region" description="Polar residues" evidence="7">
    <location>
        <begin position="947"/>
        <end position="956"/>
    </location>
</feature>
<comment type="caution">
    <text evidence="9">The sequence shown here is derived from an EMBL/GenBank/DDBJ whole genome shotgun (WGS) entry which is preliminary data.</text>
</comment>
<feature type="region of interest" description="Disordered" evidence="7">
    <location>
        <begin position="943"/>
        <end position="987"/>
    </location>
</feature>
<evidence type="ECO:0000256" key="2">
    <source>
        <dbReference type="ARBA" id="ARBA00022723"/>
    </source>
</evidence>
<dbReference type="Proteomes" id="UP001286313">
    <property type="component" value="Unassembled WGS sequence"/>
</dbReference>
<proteinExistence type="predicted"/>
<dbReference type="Pfam" id="PF16207">
    <property type="entry name" value="RAWUL"/>
    <property type="match status" value="1"/>
</dbReference>
<dbReference type="Pfam" id="PF13923">
    <property type="entry name" value="zf-C3HC4_2"/>
    <property type="match status" value="1"/>
</dbReference>
<feature type="compositionally biased region" description="Basic and acidic residues" evidence="7">
    <location>
        <begin position="825"/>
        <end position="839"/>
    </location>
</feature>
<protein>
    <recommendedName>
        <fullName evidence="8">RING-type domain-containing protein</fullName>
    </recommendedName>
</protein>
<evidence type="ECO:0000313" key="10">
    <source>
        <dbReference type="Proteomes" id="UP001286313"/>
    </source>
</evidence>
<evidence type="ECO:0000313" key="9">
    <source>
        <dbReference type="EMBL" id="KAK3885681.1"/>
    </source>
</evidence>
<keyword evidence="3 6" id="KW-0863">Zinc-finger</keyword>
<feature type="region of interest" description="Disordered" evidence="7">
    <location>
        <begin position="1334"/>
        <end position="1354"/>
    </location>
</feature>
<keyword evidence="10" id="KW-1185">Reference proteome</keyword>
<evidence type="ECO:0000256" key="1">
    <source>
        <dbReference type="ARBA" id="ARBA00004123"/>
    </source>
</evidence>
<feature type="compositionally biased region" description="Basic and acidic residues" evidence="7">
    <location>
        <begin position="565"/>
        <end position="579"/>
    </location>
</feature>
<dbReference type="InterPro" id="IPR001841">
    <property type="entry name" value="Znf_RING"/>
</dbReference>
<organism evidence="9 10">
    <name type="scientific">Petrolisthes cinctipes</name>
    <name type="common">Flat porcelain crab</name>
    <dbReference type="NCBI Taxonomy" id="88211"/>
    <lineage>
        <taxon>Eukaryota</taxon>
        <taxon>Metazoa</taxon>
        <taxon>Ecdysozoa</taxon>
        <taxon>Arthropoda</taxon>
        <taxon>Crustacea</taxon>
        <taxon>Multicrustacea</taxon>
        <taxon>Malacostraca</taxon>
        <taxon>Eumalacostraca</taxon>
        <taxon>Eucarida</taxon>
        <taxon>Decapoda</taxon>
        <taxon>Pleocyemata</taxon>
        <taxon>Anomura</taxon>
        <taxon>Galatheoidea</taxon>
        <taxon>Porcellanidae</taxon>
        <taxon>Petrolisthes</taxon>
    </lineage>
</organism>
<reference evidence="9" key="1">
    <citation type="submission" date="2023-10" db="EMBL/GenBank/DDBJ databases">
        <title>Genome assemblies of two species of porcelain crab, Petrolisthes cinctipes and Petrolisthes manimaculis (Anomura: Porcellanidae).</title>
        <authorList>
            <person name="Angst P."/>
        </authorList>
    </citation>
    <scope>NUCLEOTIDE SEQUENCE</scope>
    <source>
        <strain evidence="9">PB745_01</strain>
        <tissue evidence="9">Gill</tissue>
    </source>
</reference>
<evidence type="ECO:0000259" key="8">
    <source>
        <dbReference type="PROSITE" id="PS50089"/>
    </source>
</evidence>
<keyword evidence="5" id="KW-0539">Nucleus</keyword>
<evidence type="ECO:0000256" key="3">
    <source>
        <dbReference type="ARBA" id="ARBA00022771"/>
    </source>
</evidence>
<feature type="region of interest" description="Disordered" evidence="7">
    <location>
        <begin position="553"/>
        <end position="589"/>
    </location>
</feature>
<evidence type="ECO:0000256" key="5">
    <source>
        <dbReference type="ARBA" id="ARBA00023242"/>
    </source>
</evidence>
<feature type="region of interest" description="Disordered" evidence="7">
    <location>
        <begin position="721"/>
        <end position="919"/>
    </location>
</feature>
<evidence type="ECO:0000256" key="7">
    <source>
        <dbReference type="SAM" id="MobiDB-lite"/>
    </source>
</evidence>
<feature type="compositionally biased region" description="Polar residues" evidence="7">
    <location>
        <begin position="976"/>
        <end position="987"/>
    </location>
</feature>
<dbReference type="EMBL" id="JAWQEG010000776">
    <property type="protein sequence ID" value="KAK3885681.1"/>
    <property type="molecule type" value="Genomic_DNA"/>
</dbReference>
<dbReference type="SUPFAM" id="SSF57850">
    <property type="entry name" value="RING/U-box"/>
    <property type="match status" value="1"/>
</dbReference>
<dbReference type="GO" id="GO:0035102">
    <property type="term" value="C:PRC1 complex"/>
    <property type="evidence" value="ECO:0007669"/>
    <property type="project" value="TreeGrafter"/>
</dbReference>
<evidence type="ECO:0000256" key="4">
    <source>
        <dbReference type="ARBA" id="ARBA00022833"/>
    </source>
</evidence>
<feature type="compositionally biased region" description="Polar residues" evidence="7">
    <location>
        <begin position="1200"/>
        <end position="1213"/>
    </location>
</feature>
<dbReference type="PANTHER" id="PTHR10825">
    <property type="entry name" value="RING FINGER DOMAIN-CONTAINING, POLYCOMB GROUP COMPONENT"/>
    <property type="match status" value="1"/>
</dbReference>
<keyword evidence="4" id="KW-0862">Zinc</keyword>
<dbReference type="PROSITE" id="PS50089">
    <property type="entry name" value="ZF_RING_2"/>
    <property type="match status" value="1"/>
</dbReference>
<name>A0AAE1KTZ4_PETCI</name>
<dbReference type="FunFam" id="3.30.40.10:FF:000033">
    <property type="entry name" value="Polycomb group RING finger protein 3"/>
    <property type="match status" value="1"/>
</dbReference>
<dbReference type="Gene3D" id="3.30.40.10">
    <property type="entry name" value="Zinc/RING finger domain, C3HC4 (zinc finger)"/>
    <property type="match status" value="1"/>
</dbReference>
<feature type="domain" description="RING-type" evidence="8">
    <location>
        <begin position="18"/>
        <end position="57"/>
    </location>
</feature>
<dbReference type="Gene3D" id="3.10.20.90">
    <property type="entry name" value="Phosphatidylinositol 3-kinase Catalytic Subunit, Chain A, domain 1"/>
    <property type="match status" value="1"/>
</dbReference>
<dbReference type="InterPro" id="IPR032443">
    <property type="entry name" value="RAWUL"/>
</dbReference>
<dbReference type="InterPro" id="IPR017907">
    <property type="entry name" value="Znf_RING_CS"/>
</dbReference>
<keyword evidence="2" id="KW-0479">Metal-binding</keyword>
<sequence length="1941" mass="204015">MSGMRRLHVAELHPNLLCILCGGYYVDATTIVECLHSFCKTCIVRYLESSKFCPICDVQVHKTKPLLSIRPDKTLQDIVYKLVPGLYQNEMRKRREFYIGQPEAVPATPEDGGSDLGRWYVLPDDPVSLALHPANPPEAPTTTLKTHLTSLPAKHGPVQSGTGDIMTWSGGHVRYLQCPAGVSLAQLKRLIRAKFGVDISHPITLLANTSEDPLNDALTLVDVAYITSWQKTEPMQLFYRIYERANKKIKLDLELYCSDMSVSEEMPKLEPNDGELTSSMYGQPDIPGGVSDYRSAPLLQAVGALPYHSSPESSTTVVLPCTKSSTNDTQVKGEPCLSSVINTSKENVVTDKSFDVVKSPVVGSIVSISEMTQGSASDSGVSGTNAVDTVVTHPRPYTVPTNSVSVGVAFVPVSVGCVTAGGGVPCAIVSSGGCVPVTGNCLSSSITVPPVSCNTSLHRPLQTSGDIHMNEWITPKPHISGHLRSDSTQVPTDVSSQGKENGKRDDEEGEGVQLKISESGIMSACGKDTTVEGVLNSLGSACELLSKIESGSLCDDFPPVARENNAPKRKSDSMSETKRSKTKNVTVEGKIITVSKNEINGKKTKVNENEEQVTNSNVSNEKSEPVLDNTNKITDTYRASNGEQKADNNKPGSEASIKTDNQKPIKAQSDAQEAKDKSLKNSGNSHIPASLTAASLANLNKPHFKTGPTKVSFGDERVMEQKMSSGSVSNASNVKKEGKQDMVGKTSGCRKSSQPYGYKTLKTPPKSWNPTISREQLALGAGKSSIGKGNKDLPRTNKIFKARNAPRYSESSMEVKKPQIAPSEGSEHKKQDIDIKVDSKIVTPQPVLKKDEPSPTISVSPPTPTSTSTSVSSSQTTSPATTQSTLSNVQSVCSQPNDDKSSKAVETSKISVSKPKPHVSKIEDVGMPLKNVTQISHNSLTKEAKDSTNCSSKIIDNSSSVKGSNSSVTKSIPNGRPSTVNSKTNKSCKISSAQTVNSKSETSLVTAQKASTKSSCGTTQVVAGSVPGLLSSSANINQLNLSGTAVVTCCISQVKVDTMNTITATTPALQQHFAISSPTVGIGIIPSGSLPLPYYSSPSLTYPTYPYFYQGTETISLIPPHTPASFIPSFPACLTPRSPLSPRSIGGAKVMPDLQPSFLPMVPLVSQVPGQSMSPQPMTPPSPRTPTSAQSPRPYPSHSPRLSCSTLPSTLTPHSPKLPVSSVQSSRPHTPSSKQSLPLQPATSQTLKSNMSIASAQSNLFTISSQYEKYNSLSHNTLSATQSNSQFYMNPSSASYTNTQNAFSQLNNFVQVSSQVPIPSTKVTCSSISLPKPSIPPSKSYNSQTGQSAVATSSTPNIQASVPLQSYSFKGCKAQQTPLFSKTSTSSTWTVSQPSESTRLAYSTIPQSTNQSIGASRPDYRSNNIRDKSGVMGCSSSSSSTTVASTSDVTKVAGITPRTVSSLPSSSSVQGTSQPYTGMSSSQINIGGNSTSTGISSHGIQFSVGSSNYSTVHAESMKVTMSSCTPSVNVSAATVGNALFSYPSALWQPPTTSHPKVPSSLSISTALLSTPPSGLLSTTPKFTTSSQVSNVNCSLPSSFSSHSVSTKTESPATTHSSVPELCNKSMNSTLLHGRNPLIGSTPVVSSAALSMSMNTTAAVTEPICTTNVLDIAELSKVVSDASVTTNSGSGTTTSQTCTVPSSSTTSTVPKCTTALPTDAKNVTCSTPSIAVSEVCTTGIPNMLSSSITSVGCESSGVLSRSSGNMTIYSGCTDSPAAPSSKETSIVSTLCSKSCTSLPVTSTGTVASTAPLQSKETTTVMENSNCSSTSSHLGCMITTVSGNKTDTTVVSTSTSESSFNVSSTVGLPYSSSAATLSQSNYIFTPSTAGGNSVMTMKERGGFEPQSSACTPVCDVMHVIDAKQQCAEPNVSSGNGPRPCLKS</sequence>
<dbReference type="PANTHER" id="PTHR10825:SF29">
    <property type="entry name" value="POLYCOMB GROUP RING FINGER PROTEIN 1"/>
    <property type="match status" value="1"/>
</dbReference>
<dbReference type="InterPro" id="IPR013083">
    <property type="entry name" value="Znf_RING/FYVE/PHD"/>
</dbReference>
<gene>
    <name evidence="9" type="ORF">Pcinc_010117</name>
</gene>
<feature type="compositionally biased region" description="Low complexity" evidence="7">
    <location>
        <begin position="854"/>
        <end position="885"/>
    </location>
</feature>
<dbReference type="PROSITE" id="PS00518">
    <property type="entry name" value="ZF_RING_1"/>
    <property type="match status" value="1"/>
</dbReference>